<sequence>MYDSGRFWFTYEPADAANEEQPTPHFIRSFFRSGSFLGGKTPLVQAHTALDNARC</sequence>
<dbReference type="EMBL" id="CP001715">
    <property type="protein sequence ID" value="ACV35197.1"/>
    <property type="molecule type" value="Genomic_DNA"/>
</dbReference>
<evidence type="ECO:0000313" key="1">
    <source>
        <dbReference type="EMBL" id="ACV35197.1"/>
    </source>
</evidence>
<reference evidence="1" key="1">
    <citation type="submission" date="2009-08" db="EMBL/GenBank/DDBJ databases">
        <authorList>
            <consortium name="US DOE Joint Genome Institute"/>
            <person name="Lucas S."/>
            <person name="Copeland A."/>
            <person name="Lapidus A."/>
            <person name="Glavina del Rio T."/>
            <person name="Dalin E."/>
            <person name="Tice H."/>
            <person name="Bruce D."/>
            <person name="Barry K."/>
            <person name="Pitluck S."/>
            <person name="Lowry S."/>
            <person name="Larimer F."/>
            <person name="Land M."/>
            <person name="Hauser L."/>
            <person name="Kyrpides N."/>
            <person name="Ivanova N."/>
            <person name="McMahon K.D."/>
            <person name="Hugenholtz P."/>
        </authorList>
    </citation>
    <scope>NUCLEOTIDE SEQUENCE</scope>
    <source>
        <strain evidence="1">UW-1</strain>
    </source>
</reference>
<dbReference type="AlphaFoldDB" id="C7RVB9"/>
<reference evidence="1" key="2">
    <citation type="submission" date="2009-09" db="EMBL/GenBank/DDBJ databases">
        <title>Complete sequence of chromosome of Candidatus Accumulibacter phosphatis clade IIA str. UW-1.</title>
        <authorList>
            <consortium name="US DOE Joint Genome Institute"/>
            <person name="Martin H.G."/>
            <person name="Ivanova N."/>
            <person name="Kunin V."/>
            <person name="Warnecke F."/>
            <person name="Barry K."/>
            <person name="He S."/>
            <person name="Salamov A."/>
            <person name="Szeto E."/>
            <person name="Dalin E."/>
            <person name="Pangilinan J.L."/>
            <person name="Lapidus A."/>
            <person name="Lowry S."/>
            <person name="Kyrpides N.C."/>
            <person name="McMahon K.D."/>
            <person name="Hugenholtz P."/>
        </authorList>
    </citation>
    <scope>NUCLEOTIDE SEQUENCE [LARGE SCALE GENOMIC DNA]</scope>
    <source>
        <strain evidence="1">UW-1</strain>
    </source>
</reference>
<organism evidence="1">
    <name type="scientific">Accumulibacter regalis</name>
    <dbReference type="NCBI Taxonomy" id="522306"/>
    <lineage>
        <taxon>Bacteria</taxon>
        <taxon>Pseudomonadati</taxon>
        <taxon>Pseudomonadota</taxon>
        <taxon>Betaproteobacteria</taxon>
        <taxon>Candidatus Accumulibacter</taxon>
    </lineage>
</organism>
<dbReference type="KEGG" id="app:CAP2UW1_1900"/>
<dbReference type="STRING" id="522306.CAP2UW1_1900"/>
<protein>
    <submittedName>
        <fullName evidence="1">Uncharacterized protein</fullName>
    </submittedName>
</protein>
<dbReference type="HOGENOM" id="CLU_3021210_0_0_4"/>
<name>C7RVB9_ACCRE</name>
<accession>C7RVB9</accession>
<proteinExistence type="predicted"/>
<gene>
    <name evidence="1" type="ordered locus">CAP2UW1_1900</name>
</gene>